<reference evidence="1" key="1">
    <citation type="journal article" date="2019" name="Sci. Rep.">
        <title>Draft genome of Tanacetum cinerariifolium, the natural source of mosquito coil.</title>
        <authorList>
            <person name="Yamashiro T."/>
            <person name="Shiraishi A."/>
            <person name="Satake H."/>
            <person name="Nakayama K."/>
        </authorList>
    </citation>
    <scope>NUCLEOTIDE SEQUENCE</scope>
</reference>
<name>A0A699VED8_TANCI</name>
<feature type="non-terminal residue" evidence="1">
    <location>
        <position position="44"/>
    </location>
</feature>
<dbReference type="EMBL" id="BKCJ011440622">
    <property type="protein sequence ID" value="GFD33912.1"/>
    <property type="molecule type" value="Genomic_DNA"/>
</dbReference>
<comment type="caution">
    <text evidence="1">The sequence shown here is derived from an EMBL/GenBank/DDBJ whole genome shotgun (WGS) entry which is preliminary data.</text>
</comment>
<sequence length="44" mass="4895">MATTLDQQVALDEALVPSAQRLRIGRSNFRLPSDIQSKEPTLQV</sequence>
<dbReference type="AlphaFoldDB" id="A0A699VED8"/>
<accession>A0A699VED8</accession>
<proteinExistence type="predicted"/>
<protein>
    <submittedName>
        <fullName evidence="1">Uncharacterized protein</fullName>
    </submittedName>
</protein>
<evidence type="ECO:0000313" key="1">
    <source>
        <dbReference type="EMBL" id="GFD33912.1"/>
    </source>
</evidence>
<gene>
    <name evidence="1" type="ORF">Tci_905881</name>
</gene>
<organism evidence="1">
    <name type="scientific">Tanacetum cinerariifolium</name>
    <name type="common">Dalmatian daisy</name>
    <name type="synonym">Chrysanthemum cinerariifolium</name>
    <dbReference type="NCBI Taxonomy" id="118510"/>
    <lineage>
        <taxon>Eukaryota</taxon>
        <taxon>Viridiplantae</taxon>
        <taxon>Streptophyta</taxon>
        <taxon>Embryophyta</taxon>
        <taxon>Tracheophyta</taxon>
        <taxon>Spermatophyta</taxon>
        <taxon>Magnoliopsida</taxon>
        <taxon>eudicotyledons</taxon>
        <taxon>Gunneridae</taxon>
        <taxon>Pentapetalae</taxon>
        <taxon>asterids</taxon>
        <taxon>campanulids</taxon>
        <taxon>Asterales</taxon>
        <taxon>Asteraceae</taxon>
        <taxon>Asteroideae</taxon>
        <taxon>Anthemideae</taxon>
        <taxon>Anthemidinae</taxon>
        <taxon>Tanacetum</taxon>
    </lineage>
</organism>